<feature type="transmembrane region" description="Helical" evidence="7">
    <location>
        <begin position="108"/>
        <end position="130"/>
    </location>
</feature>
<feature type="transmembrane region" description="Helical" evidence="7">
    <location>
        <begin position="66"/>
        <end position="87"/>
    </location>
</feature>
<keyword evidence="3" id="KW-1003">Cell membrane</keyword>
<name>A0ABW5BMN4_9PROT</name>
<dbReference type="PANTHER" id="PTHR30086">
    <property type="entry name" value="ARGININE EXPORTER PROTEIN ARGO"/>
    <property type="match status" value="1"/>
</dbReference>
<dbReference type="Proteomes" id="UP001597294">
    <property type="component" value="Unassembled WGS sequence"/>
</dbReference>
<evidence type="ECO:0000256" key="1">
    <source>
        <dbReference type="ARBA" id="ARBA00004651"/>
    </source>
</evidence>
<comment type="subcellular location">
    <subcellularLocation>
        <location evidence="1">Cell membrane</location>
        <topology evidence="1">Multi-pass membrane protein</topology>
    </subcellularLocation>
</comment>
<proteinExistence type="inferred from homology"/>
<dbReference type="PANTHER" id="PTHR30086:SF14">
    <property type="entry name" value="HOMOSERINE_HOMOSERINE LACTONE EFFLUX PROTEIN"/>
    <property type="match status" value="1"/>
</dbReference>
<comment type="similarity">
    <text evidence="2">Belongs to the Rht family.</text>
</comment>
<keyword evidence="4 7" id="KW-0812">Transmembrane</keyword>
<dbReference type="InterPro" id="IPR001123">
    <property type="entry name" value="LeuE-type"/>
</dbReference>
<feature type="transmembrane region" description="Helical" evidence="7">
    <location>
        <begin position="37"/>
        <end position="60"/>
    </location>
</feature>
<protein>
    <submittedName>
        <fullName evidence="8">LysE family translocator</fullName>
    </submittedName>
</protein>
<evidence type="ECO:0000256" key="3">
    <source>
        <dbReference type="ARBA" id="ARBA00022475"/>
    </source>
</evidence>
<evidence type="ECO:0000313" key="9">
    <source>
        <dbReference type="Proteomes" id="UP001597294"/>
    </source>
</evidence>
<organism evidence="8 9">
    <name type="scientific">Kiloniella antarctica</name>
    <dbReference type="NCBI Taxonomy" id="1550907"/>
    <lineage>
        <taxon>Bacteria</taxon>
        <taxon>Pseudomonadati</taxon>
        <taxon>Pseudomonadota</taxon>
        <taxon>Alphaproteobacteria</taxon>
        <taxon>Rhodospirillales</taxon>
        <taxon>Kiloniellaceae</taxon>
        <taxon>Kiloniella</taxon>
    </lineage>
</organism>
<feature type="transmembrane region" description="Helical" evidence="7">
    <location>
        <begin position="6"/>
        <end position="25"/>
    </location>
</feature>
<dbReference type="PIRSF" id="PIRSF006324">
    <property type="entry name" value="LeuE"/>
    <property type="match status" value="1"/>
</dbReference>
<dbReference type="RefSeq" id="WP_380251351.1">
    <property type="nucleotide sequence ID" value="NZ_JBHUII010000004.1"/>
</dbReference>
<feature type="transmembrane region" description="Helical" evidence="7">
    <location>
        <begin position="150"/>
        <end position="175"/>
    </location>
</feature>
<keyword evidence="9" id="KW-1185">Reference proteome</keyword>
<reference evidence="9" key="1">
    <citation type="journal article" date="2019" name="Int. J. Syst. Evol. Microbiol.">
        <title>The Global Catalogue of Microorganisms (GCM) 10K type strain sequencing project: providing services to taxonomists for standard genome sequencing and annotation.</title>
        <authorList>
            <consortium name="The Broad Institute Genomics Platform"/>
            <consortium name="The Broad Institute Genome Sequencing Center for Infectious Disease"/>
            <person name="Wu L."/>
            <person name="Ma J."/>
        </authorList>
    </citation>
    <scope>NUCLEOTIDE SEQUENCE [LARGE SCALE GENOMIC DNA]</scope>
    <source>
        <strain evidence="9">CGMCC 4.7192</strain>
    </source>
</reference>
<comment type="caution">
    <text evidence="8">The sequence shown here is derived from an EMBL/GenBank/DDBJ whole genome shotgun (WGS) entry which is preliminary data.</text>
</comment>
<evidence type="ECO:0000256" key="2">
    <source>
        <dbReference type="ARBA" id="ARBA00007928"/>
    </source>
</evidence>
<evidence type="ECO:0000313" key="8">
    <source>
        <dbReference type="EMBL" id="MFD2206101.1"/>
    </source>
</evidence>
<sequence>MSIEFLITSIIVILIPGTGAVYTIATGLTAGRKASIAAAFGCTISILPSLTAAVFGVAAILHTSALLFQVIKFCGVAYLLYLAYLTITERGSIAVDQKNNTPVSTRKIIYTGILINALNPKLSIFFLAFLPQFVDPQSSTWVFDTLTLGGMFMAMTFVVFVGYGTFASLIGTIALRSERFMRWFRRTTALAFASFGLKLAISESP</sequence>
<dbReference type="EMBL" id="JBHUII010000004">
    <property type="protein sequence ID" value="MFD2206101.1"/>
    <property type="molecule type" value="Genomic_DNA"/>
</dbReference>
<dbReference type="Pfam" id="PF01810">
    <property type="entry name" value="LysE"/>
    <property type="match status" value="1"/>
</dbReference>
<evidence type="ECO:0000256" key="7">
    <source>
        <dbReference type="SAM" id="Phobius"/>
    </source>
</evidence>
<evidence type="ECO:0000256" key="6">
    <source>
        <dbReference type="ARBA" id="ARBA00023136"/>
    </source>
</evidence>
<keyword evidence="6 7" id="KW-0472">Membrane</keyword>
<evidence type="ECO:0000256" key="5">
    <source>
        <dbReference type="ARBA" id="ARBA00022989"/>
    </source>
</evidence>
<accession>A0ABW5BMN4</accession>
<keyword evidence="5 7" id="KW-1133">Transmembrane helix</keyword>
<evidence type="ECO:0000256" key="4">
    <source>
        <dbReference type="ARBA" id="ARBA00022692"/>
    </source>
</evidence>
<gene>
    <name evidence="8" type="ORF">ACFSKO_10775</name>
</gene>